<accession>A0ABY2ZB15</accession>
<sequence>MARYNRIHSPDLDYVTLLLSGEYTRQHLQSQASIDPESATSKKIREALAIHALVMAAEKLVELRKQQSITT</sequence>
<keyword evidence="2" id="KW-1185">Reference proteome</keyword>
<dbReference type="RefSeq" id="WP_140923190.1">
    <property type="nucleotide sequence ID" value="NZ_VHIZ01000027.1"/>
</dbReference>
<organism evidence="1 2">
    <name type="scientific">Pantoea anthophila</name>
    <dbReference type="NCBI Taxonomy" id="470931"/>
    <lineage>
        <taxon>Bacteria</taxon>
        <taxon>Pseudomonadati</taxon>
        <taxon>Pseudomonadota</taxon>
        <taxon>Gammaproteobacteria</taxon>
        <taxon>Enterobacterales</taxon>
        <taxon>Erwiniaceae</taxon>
        <taxon>Pantoea</taxon>
    </lineage>
</organism>
<reference evidence="1 2" key="1">
    <citation type="submission" date="2019-06" db="EMBL/GenBank/DDBJ databases">
        <title>Taxogenomics and systematics of the genus Pantoea.</title>
        <authorList>
            <person name="Tambong J.T."/>
        </authorList>
    </citation>
    <scope>NUCLEOTIDE SEQUENCE [LARGE SCALE GENOMIC DNA]</scope>
    <source>
        <strain evidence="1 2">LMG 2558</strain>
    </source>
</reference>
<gene>
    <name evidence="1" type="ORF">FJW00_04965</name>
</gene>
<evidence type="ECO:0000313" key="2">
    <source>
        <dbReference type="Proteomes" id="UP000316142"/>
    </source>
</evidence>
<comment type="caution">
    <text evidence="1">The sequence shown here is derived from an EMBL/GenBank/DDBJ whole genome shotgun (WGS) entry which is preliminary data.</text>
</comment>
<dbReference type="EMBL" id="VHIZ01000027">
    <property type="protein sequence ID" value="TPV30160.1"/>
    <property type="molecule type" value="Genomic_DNA"/>
</dbReference>
<dbReference type="Proteomes" id="UP000316142">
    <property type="component" value="Unassembled WGS sequence"/>
</dbReference>
<name>A0ABY2ZB15_9GAMM</name>
<evidence type="ECO:0000313" key="1">
    <source>
        <dbReference type="EMBL" id="TPV30160.1"/>
    </source>
</evidence>
<protein>
    <submittedName>
        <fullName evidence="1">Uncharacterized protein</fullName>
    </submittedName>
</protein>
<proteinExistence type="predicted"/>